<dbReference type="SUPFAM" id="SSF46785">
    <property type="entry name" value="Winged helix' DNA-binding domain"/>
    <property type="match status" value="1"/>
</dbReference>
<dbReference type="PANTHER" id="PTHR42756">
    <property type="entry name" value="TRANSCRIPTIONAL REGULATOR, MARR"/>
    <property type="match status" value="1"/>
</dbReference>
<dbReference type="PRINTS" id="PR00598">
    <property type="entry name" value="HTHMARR"/>
</dbReference>
<dbReference type="InterPro" id="IPR011991">
    <property type="entry name" value="ArsR-like_HTH"/>
</dbReference>
<keyword evidence="2" id="KW-0238">DNA-binding</keyword>
<feature type="domain" description="HTH marR-type" evidence="4">
    <location>
        <begin position="1"/>
        <end position="138"/>
    </location>
</feature>
<dbReference type="CDD" id="cd00090">
    <property type="entry name" value="HTH_ARSR"/>
    <property type="match status" value="1"/>
</dbReference>
<evidence type="ECO:0000256" key="1">
    <source>
        <dbReference type="ARBA" id="ARBA00023015"/>
    </source>
</evidence>
<keyword evidence="3" id="KW-0804">Transcription</keyword>
<evidence type="ECO:0000313" key="5">
    <source>
        <dbReference type="EMBL" id="MFD1675140.1"/>
    </source>
</evidence>
<comment type="caution">
    <text evidence="5">The sequence shown here is derived from an EMBL/GenBank/DDBJ whole genome shotgun (WGS) entry which is preliminary data.</text>
</comment>
<sequence>MLKNEVIDQFLTQWQVINRHLRQGMLANDTIQITRIQWLLLRYVQQTEDCTMGQLAEKCGVKLSTVSQMADRLEKNGLIERATGKKDTRQKVVRLTTKGEEFVHSALSIWAELLTQSLGQFTSEEQTQFIDFLTRMAAAVTREKRTRDLNPNKQL</sequence>
<accession>A0ABW4JI79</accession>
<evidence type="ECO:0000256" key="2">
    <source>
        <dbReference type="ARBA" id="ARBA00023125"/>
    </source>
</evidence>
<dbReference type="InterPro" id="IPR000835">
    <property type="entry name" value="HTH_MarR-typ"/>
</dbReference>
<evidence type="ECO:0000259" key="4">
    <source>
        <dbReference type="PROSITE" id="PS50995"/>
    </source>
</evidence>
<dbReference type="InterPro" id="IPR036388">
    <property type="entry name" value="WH-like_DNA-bd_sf"/>
</dbReference>
<organism evidence="5 6">
    <name type="scientific">Alicyclobacillus fodiniaquatilis</name>
    <dbReference type="NCBI Taxonomy" id="1661150"/>
    <lineage>
        <taxon>Bacteria</taxon>
        <taxon>Bacillati</taxon>
        <taxon>Bacillota</taxon>
        <taxon>Bacilli</taxon>
        <taxon>Bacillales</taxon>
        <taxon>Alicyclobacillaceae</taxon>
        <taxon>Alicyclobacillus</taxon>
    </lineage>
</organism>
<evidence type="ECO:0000313" key="6">
    <source>
        <dbReference type="Proteomes" id="UP001597079"/>
    </source>
</evidence>
<dbReference type="Gene3D" id="1.10.10.10">
    <property type="entry name" value="Winged helix-like DNA-binding domain superfamily/Winged helix DNA-binding domain"/>
    <property type="match status" value="1"/>
</dbReference>
<dbReference type="RefSeq" id="WP_377943014.1">
    <property type="nucleotide sequence ID" value="NZ_JBHUCX010000027.1"/>
</dbReference>
<gene>
    <name evidence="5" type="ORF">ACFSB2_10590</name>
</gene>
<dbReference type="Proteomes" id="UP001597079">
    <property type="component" value="Unassembled WGS sequence"/>
</dbReference>
<dbReference type="Pfam" id="PF01047">
    <property type="entry name" value="MarR"/>
    <property type="match status" value="1"/>
</dbReference>
<proteinExistence type="predicted"/>
<reference evidence="6" key="1">
    <citation type="journal article" date="2019" name="Int. J. Syst. Evol. Microbiol.">
        <title>The Global Catalogue of Microorganisms (GCM) 10K type strain sequencing project: providing services to taxonomists for standard genome sequencing and annotation.</title>
        <authorList>
            <consortium name="The Broad Institute Genomics Platform"/>
            <consortium name="The Broad Institute Genome Sequencing Center for Infectious Disease"/>
            <person name="Wu L."/>
            <person name="Ma J."/>
        </authorList>
    </citation>
    <scope>NUCLEOTIDE SEQUENCE [LARGE SCALE GENOMIC DNA]</scope>
    <source>
        <strain evidence="6">CGMCC 1.12286</strain>
    </source>
</reference>
<keyword evidence="6" id="KW-1185">Reference proteome</keyword>
<name>A0ABW4JI79_9BACL</name>
<dbReference type="PANTHER" id="PTHR42756:SF1">
    <property type="entry name" value="TRANSCRIPTIONAL REPRESSOR OF EMRAB OPERON"/>
    <property type="match status" value="1"/>
</dbReference>
<keyword evidence="1" id="KW-0805">Transcription regulation</keyword>
<protein>
    <submittedName>
        <fullName evidence="5">MarR family winged helix-turn-helix transcriptional regulator</fullName>
    </submittedName>
</protein>
<dbReference type="EMBL" id="JBHUCX010000027">
    <property type="protein sequence ID" value="MFD1675140.1"/>
    <property type="molecule type" value="Genomic_DNA"/>
</dbReference>
<dbReference type="SMART" id="SM00347">
    <property type="entry name" value="HTH_MARR"/>
    <property type="match status" value="1"/>
</dbReference>
<evidence type="ECO:0000256" key="3">
    <source>
        <dbReference type="ARBA" id="ARBA00023163"/>
    </source>
</evidence>
<dbReference type="InterPro" id="IPR036390">
    <property type="entry name" value="WH_DNA-bd_sf"/>
</dbReference>
<dbReference type="PROSITE" id="PS50995">
    <property type="entry name" value="HTH_MARR_2"/>
    <property type="match status" value="1"/>
</dbReference>